<dbReference type="OrthoDB" id="3692795at2"/>
<dbReference type="Proteomes" id="UP000308489">
    <property type="component" value="Chromosome 1"/>
</dbReference>
<dbReference type="RefSeq" id="WP_138209193.1">
    <property type="nucleotide sequence ID" value="NZ_CBCRUQ010000008.1"/>
</dbReference>
<dbReference type="KEGG" id="hhw:NCTC503_00386"/>
<dbReference type="InterPro" id="IPR011989">
    <property type="entry name" value="ARM-like"/>
</dbReference>
<reference evidence="1 2" key="1">
    <citation type="submission" date="2019-05" db="EMBL/GenBank/DDBJ databases">
        <authorList>
            <consortium name="Pathogen Informatics"/>
        </authorList>
    </citation>
    <scope>NUCLEOTIDE SEQUENCE [LARGE SCALE GENOMIC DNA]</scope>
    <source>
        <strain evidence="1 2">NCTC503</strain>
    </source>
</reference>
<dbReference type="AlphaFoldDB" id="A0A4U9QY34"/>
<dbReference type="InterPro" id="IPR016024">
    <property type="entry name" value="ARM-type_fold"/>
</dbReference>
<keyword evidence="2" id="KW-1185">Reference proteome</keyword>
<organism evidence="1 2">
    <name type="scientific">Hathewaya histolytica</name>
    <name type="common">Clostridium histolyticum</name>
    <dbReference type="NCBI Taxonomy" id="1498"/>
    <lineage>
        <taxon>Bacteria</taxon>
        <taxon>Bacillati</taxon>
        <taxon>Bacillota</taxon>
        <taxon>Clostridia</taxon>
        <taxon>Eubacteriales</taxon>
        <taxon>Clostridiaceae</taxon>
        <taxon>Hathewaya</taxon>
    </lineage>
</organism>
<accession>A0A4U9QY34</accession>
<dbReference type="EMBL" id="LR590481">
    <property type="protein sequence ID" value="VTQ83612.1"/>
    <property type="molecule type" value="Genomic_DNA"/>
</dbReference>
<sequence length="91" mass="10743">MRIKMDKDNILMKELIEVANDYGFEVESYDDLKAISILIELLKDDDVNGHAIMALGYFKNDELIKYIEPFLHHEKSWIRKETEKAIKKIKS</sequence>
<dbReference type="Gene3D" id="1.25.10.10">
    <property type="entry name" value="Leucine-rich Repeat Variant"/>
    <property type="match status" value="1"/>
</dbReference>
<dbReference type="SUPFAM" id="SSF48371">
    <property type="entry name" value="ARM repeat"/>
    <property type="match status" value="1"/>
</dbReference>
<name>A0A4U9QY34_HATHI</name>
<dbReference type="Pfam" id="PF13646">
    <property type="entry name" value="HEAT_2"/>
    <property type="match status" value="1"/>
</dbReference>
<protein>
    <submittedName>
        <fullName evidence="1">Uncharacterized protein</fullName>
    </submittedName>
</protein>
<evidence type="ECO:0000313" key="2">
    <source>
        <dbReference type="Proteomes" id="UP000308489"/>
    </source>
</evidence>
<proteinExistence type="predicted"/>
<gene>
    <name evidence="1" type="ORF">NCTC503_00386</name>
</gene>
<evidence type="ECO:0000313" key="1">
    <source>
        <dbReference type="EMBL" id="VTQ83612.1"/>
    </source>
</evidence>